<evidence type="ECO:0000313" key="7">
    <source>
        <dbReference type="Proteomes" id="UP000475214"/>
    </source>
</evidence>
<evidence type="ECO:0000256" key="4">
    <source>
        <dbReference type="PROSITE-ProRule" id="PRU00335"/>
    </source>
</evidence>
<dbReference type="SUPFAM" id="SSF46689">
    <property type="entry name" value="Homeodomain-like"/>
    <property type="match status" value="1"/>
</dbReference>
<accession>A0A6L9SB61</accession>
<evidence type="ECO:0000256" key="3">
    <source>
        <dbReference type="ARBA" id="ARBA00023163"/>
    </source>
</evidence>
<evidence type="ECO:0000256" key="1">
    <source>
        <dbReference type="ARBA" id="ARBA00023015"/>
    </source>
</evidence>
<dbReference type="RefSeq" id="WP_163741270.1">
    <property type="nucleotide sequence ID" value="NZ_JAAGOA010000015.1"/>
</dbReference>
<dbReference type="AlphaFoldDB" id="A0A6L9SB61"/>
<dbReference type="Gene3D" id="1.10.10.60">
    <property type="entry name" value="Homeodomain-like"/>
    <property type="match status" value="1"/>
</dbReference>
<dbReference type="PANTHER" id="PTHR30055">
    <property type="entry name" value="HTH-TYPE TRANSCRIPTIONAL REGULATOR RUTR"/>
    <property type="match status" value="1"/>
</dbReference>
<dbReference type="InterPro" id="IPR009057">
    <property type="entry name" value="Homeodomain-like_sf"/>
</dbReference>
<keyword evidence="1" id="KW-0805">Transcription regulation</keyword>
<dbReference type="Pfam" id="PF00440">
    <property type="entry name" value="TetR_N"/>
    <property type="match status" value="1"/>
</dbReference>
<gene>
    <name evidence="6" type="ORF">G1H10_20725</name>
</gene>
<dbReference type="Gene3D" id="1.10.357.10">
    <property type="entry name" value="Tetracycline Repressor, domain 2"/>
    <property type="match status" value="1"/>
</dbReference>
<feature type="DNA-binding region" description="H-T-H motif" evidence="4">
    <location>
        <begin position="42"/>
        <end position="61"/>
    </location>
</feature>
<feature type="domain" description="HTH tetR-type" evidence="5">
    <location>
        <begin position="19"/>
        <end position="79"/>
    </location>
</feature>
<dbReference type="PRINTS" id="PR00455">
    <property type="entry name" value="HTHTETR"/>
</dbReference>
<comment type="caution">
    <text evidence="6">The sequence shown here is derived from an EMBL/GenBank/DDBJ whole genome shotgun (WGS) entry which is preliminary data.</text>
</comment>
<dbReference type="InterPro" id="IPR001647">
    <property type="entry name" value="HTH_TetR"/>
</dbReference>
<organism evidence="6 7">
    <name type="scientific">Phytoactinopolyspora halotolerans</name>
    <dbReference type="NCBI Taxonomy" id="1981512"/>
    <lineage>
        <taxon>Bacteria</taxon>
        <taxon>Bacillati</taxon>
        <taxon>Actinomycetota</taxon>
        <taxon>Actinomycetes</taxon>
        <taxon>Jiangellales</taxon>
        <taxon>Jiangellaceae</taxon>
        <taxon>Phytoactinopolyspora</taxon>
    </lineage>
</organism>
<keyword evidence="7" id="KW-1185">Reference proteome</keyword>
<dbReference type="InterPro" id="IPR036271">
    <property type="entry name" value="Tet_transcr_reg_TetR-rel_C_sf"/>
</dbReference>
<name>A0A6L9SB61_9ACTN</name>
<proteinExistence type="predicted"/>
<dbReference type="GO" id="GO:0003700">
    <property type="term" value="F:DNA-binding transcription factor activity"/>
    <property type="evidence" value="ECO:0007669"/>
    <property type="project" value="TreeGrafter"/>
</dbReference>
<dbReference type="Proteomes" id="UP000475214">
    <property type="component" value="Unassembled WGS sequence"/>
</dbReference>
<protein>
    <submittedName>
        <fullName evidence="6">TetR/AcrR family transcriptional regulator</fullName>
    </submittedName>
</protein>
<dbReference type="PANTHER" id="PTHR30055:SF148">
    <property type="entry name" value="TETR-FAMILY TRANSCRIPTIONAL REGULATOR"/>
    <property type="match status" value="1"/>
</dbReference>
<sequence length="223" mass="24671">MQGASESARPAPVGRPRNSQIDEAVLCATIEVLEETGYHRFALEQVARRAGTTKPTIYRRWPTRQHLVLAALAGRLGQLPVPDTSCTICDLAECLSVFAAAFQRLPPDVLGSLLSDCADNPDLRAEFMNSLFDPPRRAVEQTLLRAIRRGDLRSDLDLDLTLDQLGSLVHYRALFRHAQTTDAEIERAVENMLCGIATDYPALVEHNRRLSAEAQAHAHHIDG</sequence>
<dbReference type="GO" id="GO:0000976">
    <property type="term" value="F:transcription cis-regulatory region binding"/>
    <property type="evidence" value="ECO:0007669"/>
    <property type="project" value="TreeGrafter"/>
</dbReference>
<evidence type="ECO:0000256" key="2">
    <source>
        <dbReference type="ARBA" id="ARBA00023125"/>
    </source>
</evidence>
<evidence type="ECO:0000313" key="6">
    <source>
        <dbReference type="EMBL" id="NEE02595.1"/>
    </source>
</evidence>
<dbReference type="InterPro" id="IPR050109">
    <property type="entry name" value="HTH-type_TetR-like_transc_reg"/>
</dbReference>
<dbReference type="Pfam" id="PF16859">
    <property type="entry name" value="TetR_C_11"/>
    <property type="match status" value="1"/>
</dbReference>
<evidence type="ECO:0000259" key="5">
    <source>
        <dbReference type="PROSITE" id="PS50977"/>
    </source>
</evidence>
<dbReference type="InterPro" id="IPR011075">
    <property type="entry name" value="TetR_C"/>
</dbReference>
<dbReference type="PROSITE" id="PS50977">
    <property type="entry name" value="HTH_TETR_2"/>
    <property type="match status" value="1"/>
</dbReference>
<dbReference type="SUPFAM" id="SSF48498">
    <property type="entry name" value="Tetracyclin repressor-like, C-terminal domain"/>
    <property type="match status" value="1"/>
</dbReference>
<dbReference type="EMBL" id="JAAGOA010000015">
    <property type="protein sequence ID" value="NEE02595.1"/>
    <property type="molecule type" value="Genomic_DNA"/>
</dbReference>
<reference evidence="6 7" key="1">
    <citation type="submission" date="2020-02" db="EMBL/GenBank/DDBJ databases">
        <authorList>
            <person name="Li X.-J."/>
            <person name="Han X.-M."/>
        </authorList>
    </citation>
    <scope>NUCLEOTIDE SEQUENCE [LARGE SCALE GENOMIC DNA]</scope>
    <source>
        <strain evidence="6 7">CCTCC AB 2017055</strain>
    </source>
</reference>
<keyword evidence="2 4" id="KW-0238">DNA-binding</keyword>
<keyword evidence="3" id="KW-0804">Transcription</keyword>